<dbReference type="OMA" id="ARWERAC"/>
<feature type="region of interest" description="Disordered" evidence="1">
    <location>
        <begin position="1"/>
        <end position="38"/>
    </location>
</feature>
<dbReference type="Gramene" id="ESR50637">
    <property type="protein sequence ID" value="ESR50637"/>
    <property type="gene ID" value="CICLE_v10033086mg"/>
</dbReference>
<dbReference type="PANTHER" id="PTHR14303">
    <property type="entry name" value="DNA POLYMERASE DELTA SUBUNIT 4"/>
    <property type="match status" value="1"/>
</dbReference>
<gene>
    <name evidence="2" type="ORF">CICLE_v10033086mg</name>
</gene>
<dbReference type="STRING" id="85681.V4TBM0"/>
<protein>
    <recommendedName>
        <fullName evidence="4">DNA polymerase delta subunit 4</fullName>
    </recommendedName>
</protein>
<dbReference type="GO" id="GO:0000731">
    <property type="term" value="P:DNA synthesis involved in DNA repair"/>
    <property type="evidence" value="ECO:0007669"/>
    <property type="project" value="InterPro"/>
</dbReference>
<dbReference type="InterPro" id="IPR007218">
    <property type="entry name" value="DNA_pol_delta_4"/>
</dbReference>
<dbReference type="OrthoDB" id="337486at2759"/>
<evidence type="ECO:0000313" key="2">
    <source>
        <dbReference type="EMBL" id="ESR50637.1"/>
    </source>
</evidence>
<name>V4TBM0_CITCL</name>
<accession>V4TBM0</accession>
<dbReference type="PANTHER" id="PTHR14303:SF0">
    <property type="entry name" value="DNA POLYMERASE DELTA SUBUNIT 4"/>
    <property type="match status" value="1"/>
</dbReference>
<organism evidence="2 3">
    <name type="scientific">Citrus clementina</name>
    <name type="common">Clementine</name>
    <name type="synonym">Citrus deliciosa x Citrus sinensis</name>
    <dbReference type="NCBI Taxonomy" id="85681"/>
    <lineage>
        <taxon>Eukaryota</taxon>
        <taxon>Viridiplantae</taxon>
        <taxon>Streptophyta</taxon>
        <taxon>Embryophyta</taxon>
        <taxon>Tracheophyta</taxon>
        <taxon>Spermatophyta</taxon>
        <taxon>Magnoliopsida</taxon>
        <taxon>eudicotyledons</taxon>
        <taxon>Gunneridae</taxon>
        <taxon>Pentapetalae</taxon>
        <taxon>rosids</taxon>
        <taxon>malvids</taxon>
        <taxon>Sapindales</taxon>
        <taxon>Rutaceae</taxon>
        <taxon>Aurantioideae</taxon>
        <taxon>Citrus</taxon>
    </lineage>
</organism>
<reference evidence="2 3" key="1">
    <citation type="submission" date="2013-10" db="EMBL/GenBank/DDBJ databases">
        <authorList>
            <consortium name="International Citrus Genome Consortium"/>
            <person name="Jenkins J."/>
            <person name="Schmutz J."/>
            <person name="Prochnik S."/>
            <person name="Rokhsar D."/>
            <person name="Gmitter F."/>
            <person name="Ollitrault P."/>
            <person name="Machado M."/>
            <person name="Talon M."/>
            <person name="Wincker P."/>
            <person name="Jaillon O."/>
            <person name="Morgante M."/>
        </authorList>
    </citation>
    <scope>NUCLEOTIDE SEQUENCE</scope>
    <source>
        <strain evidence="3">cv. Clemenules</strain>
    </source>
</reference>
<dbReference type="KEGG" id="cic:CICLE_v10033086mg"/>
<dbReference type="EMBL" id="KI536726">
    <property type="protein sequence ID" value="ESR50637.1"/>
    <property type="molecule type" value="Genomic_DNA"/>
</dbReference>
<proteinExistence type="predicted"/>
<sequence>MATTSSKNNMKGFYRQKKKTGGITKKTSNKKTPKISATFGSDVTQPTALISHGSLDLKGDYDDNEEVLRQFDMNMAYGPCIGMSRLARWERAYRLGLNPPKEIEVLLKTRKVQAECLWEDRV</sequence>
<dbReference type="Pfam" id="PF04081">
    <property type="entry name" value="DNA_pol_delta_4"/>
    <property type="match status" value="1"/>
</dbReference>
<dbReference type="FunCoup" id="V4TBM0">
    <property type="interactions" value="134"/>
</dbReference>
<dbReference type="GO" id="GO:0003887">
    <property type="term" value="F:DNA-directed DNA polymerase activity"/>
    <property type="evidence" value="ECO:0007669"/>
    <property type="project" value="TreeGrafter"/>
</dbReference>
<dbReference type="Proteomes" id="UP000030687">
    <property type="component" value="Unassembled WGS sequence"/>
</dbReference>
<evidence type="ECO:0008006" key="4">
    <source>
        <dbReference type="Google" id="ProtNLM"/>
    </source>
</evidence>
<dbReference type="GO" id="GO:0043625">
    <property type="term" value="C:delta DNA polymerase complex"/>
    <property type="evidence" value="ECO:0007669"/>
    <property type="project" value="TreeGrafter"/>
</dbReference>
<evidence type="ECO:0000313" key="3">
    <source>
        <dbReference type="Proteomes" id="UP000030687"/>
    </source>
</evidence>
<keyword evidence="3" id="KW-1185">Reference proteome</keyword>
<dbReference type="InParanoid" id="V4TBM0"/>
<evidence type="ECO:0000256" key="1">
    <source>
        <dbReference type="SAM" id="MobiDB-lite"/>
    </source>
</evidence>
<dbReference type="eggNOG" id="ENOG502SC9I">
    <property type="taxonomic scope" value="Eukaryota"/>
</dbReference>
<dbReference type="GO" id="GO:0006261">
    <property type="term" value="P:DNA-templated DNA replication"/>
    <property type="evidence" value="ECO:0007669"/>
    <property type="project" value="TreeGrafter"/>
</dbReference>
<dbReference type="AlphaFoldDB" id="V4TBM0"/>